<keyword evidence="1" id="KW-1133">Transmembrane helix</keyword>
<reference evidence="2 3" key="1">
    <citation type="submission" date="2022-07" db="EMBL/GenBank/DDBJ databases">
        <title>Methylomonas rivi sp. nov., Methylomonas rosea sp. nov., Methylomonas aureus sp. nov. and Methylomonas subterranea sp. nov., four novel methanotrophs isolated from a freshwater creek and the deep terrestrial subsurface.</title>
        <authorList>
            <person name="Abin C."/>
            <person name="Sankaranarayanan K."/>
            <person name="Garner C."/>
            <person name="Sindelar R."/>
            <person name="Kotary K."/>
            <person name="Garner R."/>
            <person name="Barclay S."/>
            <person name="Lawson P."/>
            <person name="Krumholz L."/>
        </authorList>
    </citation>
    <scope>NUCLEOTIDE SEQUENCE [LARGE SCALE GENOMIC DNA]</scope>
    <source>
        <strain evidence="2 3">WSC-7</strain>
    </source>
</reference>
<protein>
    <submittedName>
        <fullName evidence="2">PilW family protein</fullName>
    </submittedName>
</protein>
<comment type="caution">
    <text evidence="2">The sequence shown here is derived from an EMBL/GenBank/DDBJ whole genome shotgun (WGS) entry which is preliminary data.</text>
</comment>
<dbReference type="NCBIfam" id="TIGR02532">
    <property type="entry name" value="IV_pilin_GFxxxE"/>
    <property type="match status" value="1"/>
</dbReference>
<dbReference type="EMBL" id="JANIBL010000014">
    <property type="protein sequence ID" value="MCQ8117064.1"/>
    <property type="molecule type" value="Genomic_DNA"/>
</dbReference>
<evidence type="ECO:0000313" key="3">
    <source>
        <dbReference type="Proteomes" id="UP001524570"/>
    </source>
</evidence>
<proteinExistence type="predicted"/>
<sequence>MKTIKPQRGVTLIEIMIALLIGAFLLTGIIQIFIGSRQSYRMQESMSRLQENGRFALEFLAHDIRMAGFWGCRNPTSPDTDIAGTNNNATNGDNIDNGTDTLTLKGAFVQTPTGTCGDAVLSTDGFYTHATSTITYKINNSVLQQDTNGLNNLLVEGIENMQILYGADTNSDNSPDYYVAAGTTGLNMAQVVSIRISLLAATIEDNLTSQSIPYTYNGTTTTPSDLKIRRVFSSTIAVRNRLP</sequence>
<dbReference type="Proteomes" id="UP001524570">
    <property type="component" value="Unassembled WGS sequence"/>
</dbReference>
<feature type="transmembrane region" description="Helical" evidence="1">
    <location>
        <begin position="12"/>
        <end position="34"/>
    </location>
</feature>
<gene>
    <name evidence="2" type="ORF">NP589_06485</name>
</gene>
<dbReference type="Pfam" id="PF07963">
    <property type="entry name" value="N_methyl"/>
    <property type="match status" value="1"/>
</dbReference>
<dbReference type="Pfam" id="PF16074">
    <property type="entry name" value="PilW"/>
    <property type="match status" value="1"/>
</dbReference>
<evidence type="ECO:0000256" key="1">
    <source>
        <dbReference type="SAM" id="Phobius"/>
    </source>
</evidence>
<evidence type="ECO:0000313" key="2">
    <source>
        <dbReference type="EMBL" id="MCQ8117064.1"/>
    </source>
</evidence>
<keyword evidence="1" id="KW-0812">Transmembrane</keyword>
<accession>A0ABT1TQL0</accession>
<keyword evidence="3" id="KW-1185">Reference proteome</keyword>
<dbReference type="InterPro" id="IPR032092">
    <property type="entry name" value="PilW"/>
</dbReference>
<dbReference type="SUPFAM" id="SSF54523">
    <property type="entry name" value="Pili subunits"/>
    <property type="match status" value="1"/>
</dbReference>
<dbReference type="PROSITE" id="PS00409">
    <property type="entry name" value="PROKAR_NTER_METHYL"/>
    <property type="match status" value="1"/>
</dbReference>
<keyword evidence="1" id="KW-0472">Membrane</keyword>
<dbReference type="InterPro" id="IPR045584">
    <property type="entry name" value="Pilin-like"/>
</dbReference>
<dbReference type="RefSeq" id="WP_256606243.1">
    <property type="nucleotide sequence ID" value="NZ_JANIBL010000014.1"/>
</dbReference>
<dbReference type="InterPro" id="IPR012902">
    <property type="entry name" value="N_methyl_site"/>
</dbReference>
<name>A0ABT1TQL0_9GAMM</name>
<organism evidence="2 3">
    <name type="scientific">Methylomonas rosea</name>
    <dbReference type="NCBI Taxonomy" id="2952227"/>
    <lineage>
        <taxon>Bacteria</taxon>
        <taxon>Pseudomonadati</taxon>
        <taxon>Pseudomonadota</taxon>
        <taxon>Gammaproteobacteria</taxon>
        <taxon>Methylococcales</taxon>
        <taxon>Methylococcaceae</taxon>
        <taxon>Methylomonas</taxon>
    </lineage>
</organism>